<accession>A0A552JC61</accession>
<comment type="caution">
    <text evidence="1">The sequence shown here is derived from an EMBL/GenBank/DDBJ whole genome shotgun (WGS) entry which is preliminary data.</text>
</comment>
<reference evidence="1 2" key="1">
    <citation type="submission" date="2019-01" db="EMBL/GenBank/DDBJ databases">
        <title>Coherence of Microcystis species and biogeography revealed through population genomics.</title>
        <authorList>
            <person name="Perez-Carrascal O.M."/>
            <person name="Terrat Y."/>
            <person name="Giani A."/>
            <person name="Fortin N."/>
            <person name="Tromas N."/>
            <person name="Shapiro B.J."/>
        </authorList>
    </citation>
    <scope>NUCLEOTIDE SEQUENCE [LARGE SCALE GENOMIC DNA]</scope>
    <source>
        <strain evidence="1">Mn_MB_F_20050700_S1D</strain>
    </source>
</reference>
<dbReference type="Proteomes" id="UP000319191">
    <property type="component" value="Unassembled WGS sequence"/>
</dbReference>
<organism evidence="1 2">
    <name type="scientific">Microcystis novacekii Mn_MB_F_20050700_S1D</name>
    <dbReference type="NCBI Taxonomy" id="2486266"/>
    <lineage>
        <taxon>Bacteria</taxon>
        <taxon>Bacillati</taxon>
        <taxon>Cyanobacteriota</taxon>
        <taxon>Cyanophyceae</taxon>
        <taxon>Oscillatoriophycideae</taxon>
        <taxon>Chroococcales</taxon>
        <taxon>Microcystaceae</taxon>
        <taxon>Microcystis</taxon>
    </lineage>
</organism>
<evidence type="ECO:0000313" key="2">
    <source>
        <dbReference type="Proteomes" id="UP000319191"/>
    </source>
</evidence>
<evidence type="ECO:0000313" key="1">
    <source>
        <dbReference type="EMBL" id="TRU93124.1"/>
    </source>
</evidence>
<protein>
    <submittedName>
        <fullName evidence="1">Uncharacterized protein</fullName>
    </submittedName>
</protein>
<proteinExistence type="predicted"/>
<gene>
    <name evidence="1" type="ORF">EWV54_01555</name>
</gene>
<dbReference type="AlphaFoldDB" id="A0A552JC61"/>
<sequence length="122" mass="13620">MLGKALKTMFLENYPYPSSFHTETRRAYLLPNLAFVKMGKQSICNEADCSPYASTEGLMDCPILIDSDIAACCCCETFSLNSITRLEPTFQSFRLTAYQIYLSLTGSLTTSPNISLGTYRLK</sequence>
<name>A0A552JC61_9CHRO</name>
<dbReference type="EMBL" id="SFAV01000015">
    <property type="protein sequence ID" value="TRU93124.1"/>
    <property type="molecule type" value="Genomic_DNA"/>
</dbReference>